<dbReference type="GO" id="GO:0008017">
    <property type="term" value="F:microtubule binding"/>
    <property type="evidence" value="ECO:0007669"/>
    <property type="project" value="InterPro"/>
</dbReference>
<accession>A0A9P6YDZ7</accession>
<sequence>MDIVYSHISTLYTLWKSLEVDPCTLNQKLINVIQELEKLIQLEKNEKILLVANIEDLIASIECASNQLGVSIEDMLQSTCLRDDLVYNDLQLLPTFPKYHSLVELNKKLYQEIKSRELHIHECLPQIESISKELDLPLKEYDLNDLSWANVQLISCDLRDLRELKAQQSKEFEILVRNIQYYWQLLDYSVNTSDELEVTLHQLFEQFPLEPISITSAQVTFHIKDVYYYQHTNLPLSKNIISKLNEKKLELETMYKKHYVIYTRSVNKLKAVWDELQVPLLERPSIPQTLGINDMIKLRNIINNLEPFIKKAFEKYILELKEQLEPLWDACLVSNLEREEFIASLYEKNTKHEIKVIVDRQIEYLQSMAGKGKALMALMQERKDLIQKMIDFEKKASDPKRLFQASFQLLEEEKWRNSCLPRLLQLDRSLIKAIQEFEKLAGKPVMFGEKRYLDTLLEEIADREANQTFFGFLNTEPSKSTTTTTSIKRAKNSRPASVNSLGSMMKKQKEQQSKPRIMCPTSSQSMPLDKKGKKQQAPKDSKPTPVYNPSYIPPPLSPKPYNKNGRLTASMIPISTIHKNLLTTTKSI</sequence>
<dbReference type="InterPro" id="IPR007145">
    <property type="entry name" value="MAP65_Ase1_PRC1"/>
</dbReference>
<feature type="region of interest" description="Disordered" evidence="2">
    <location>
        <begin position="473"/>
        <end position="564"/>
    </location>
</feature>
<dbReference type="Gene3D" id="1.20.58.1520">
    <property type="match status" value="1"/>
</dbReference>
<dbReference type="PANTHER" id="PTHR19321">
    <property type="entry name" value="PROTEIN REGULATOR OF CYTOKINESIS 1 PRC1-RELATED"/>
    <property type="match status" value="1"/>
</dbReference>
<protein>
    <recommendedName>
        <fullName evidence="5">Protein regulator of cytokinesis 1</fullName>
    </recommendedName>
</protein>
<proteinExistence type="predicted"/>
<dbReference type="Pfam" id="PF03999">
    <property type="entry name" value="MAP65_ASE1"/>
    <property type="match status" value="1"/>
</dbReference>
<organism evidence="3 4">
    <name type="scientific">Rhizopus oryzae</name>
    <name type="common">Mucormycosis agent</name>
    <name type="synonym">Rhizopus arrhizus var. delemar</name>
    <dbReference type="NCBI Taxonomy" id="64495"/>
    <lineage>
        <taxon>Eukaryota</taxon>
        <taxon>Fungi</taxon>
        <taxon>Fungi incertae sedis</taxon>
        <taxon>Mucoromycota</taxon>
        <taxon>Mucoromycotina</taxon>
        <taxon>Mucoromycetes</taxon>
        <taxon>Mucorales</taxon>
        <taxon>Mucorineae</taxon>
        <taxon>Rhizopodaceae</taxon>
        <taxon>Rhizopus</taxon>
    </lineage>
</organism>
<dbReference type="OrthoDB" id="642895at2759"/>
<dbReference type="GO" id="GO:0051256">
    <property type="term" value="P:mitotic spindle midzone assembly"/>
    <property type="evidence" value="ECO:0007669"/>
    <property type="project" value="TreeGrafter"/>
</dbReference>
<reference evidence="3" key="1">
    <citation type="journal article" date="2020" name="Microb. Genom.">
        <title>Genetic diversity of clinical and environmental Mucorales isolates obtained from an investigation of mucormycosis cases among solid organ transplant recipients.</title>
        <authorList>
            <person name="Nguyen M.H."/>
            <person name="Kaul D."/>
            <person name="Muto C."/>
            <person name="Cheng S.J."/>
            <person name="Richter R.A."/>
            <person name="Bruno V.M."/>
            <person name="Liu G."/>
            <person name="Beyhan S."/>
            <person name="Sundermann A.J."/>
            <person name="Mounaud S."/>
            <person name="Pasculle A.W."/>
            <person name="Nierman W.C."/>
            <person name="Driscoll E."/>
            <person name="Cumbie R."/>
            <person name="Clancy C.J."/>
            <person name="Dupont C.L."/>
        </authorList>
    </citation>
    <scope>NUCLEOTIDE SEQUENCE</scope>
    <source>
        <strain evidence="3">GL16</strain>
    </source>
</reference>
<evidence type="ECO:0000313" key="4">
    <source>
        <dbReference type="Proteomes" id="UP000717996"/>
    </source>
</evidence>
<dbReference type="GO" id="GO:0005737">
    <property type="term" value="C:cytoplasm"/>
    <property type="evidence" value="ECO:0007669"/>
    <property type="project" value="TreeGrafter"/>
</dbReference>
<comment type="caution">
    <text evidence="3">The sequence shown here is derived from an EMBL/GenBank/DDBJ whole genome shotgun (WGS) entry which is preliminary data.</text>
</comment>
<dbReference type="AlphaFoldDB" id="A0A9P6YDZ7"/>
<dbReference type="PANTHER" id="PTHR19321:SF41">
    <property type="entry name" value="FASCETTO-RELATED"/>
    <property type="match status" value="1"/>
</dbReference>
<dbReference type="Proteomes" id="UP000717996">
    <property type="component" value="Unassembled WGS sequence"/>
</dbReference>
<evidence type="ECO:0000313" key="3">
    <source>
        <dbReference type="EMBL" id="KAG1546057.1"/>
    </source>
</evidence>
<keyword evidence="1" id="KW-0175">Coiled coil</keyword>
<evidence type="ECO:0000256" key="1">
    <source>
        <dbReference type="SAM" id="Coils"/>
    </source>
</evidence>
<evidence type="ECO:0008006" key="5">
    <source>
        <dbReference type="Google" id="ProtNLM"/>
    </source>
</evidence>
<dbReference type="GO" id="GO:1990023">
    <property type="term" value="C:mitotic spindle midzone"/>
    <property type="evidence" value="ECO:0007669"/>
    <property type="project" value="TreeGrafter"/>
</dbReference>
<evidence type="ECO:0000256" key="2">
    <source>
        <dbReference type="SAM" id="MobiDB-lite"/>
    </source>
</evidence>
<dbReference type="EMBL" id="JAANIT010000604">
    <property type="protein sequence ID" value="KAG1546057.1"/>
    <property type="molecule type" value="Genomic_DNA"/>
</dbReference>
<name>A0A9P6YDZ7_RHIOR</name>
<gene>
    <name evidence="3" type="ORF">G6F51_005107</name>
</gene>
<feature type="coiled-coil region" evidence="1">
    <location>
        <begin position="26"/>
        <end position="53"/>
    </location>
</feature>